<dbReference type="AlphaFoldDB" id="A0A9X5H476"/>
<dbReference type="EMBL" id="VIRB01000043">
    <property type="protein sequence ID" value="NDO68302.1"/>
    <property type="molecule type" value="Genomic_DNA"/>
</dbReference>
<dbReference type="Pfam" id="PF01348">
    <property type="entry name" value="Intron_maturas2"/>
    <property type="match status" value="1"/>
</dbReference>
<organism evidence="2 3">
    <name type="scientific">Schaedlerella arabinosiphila</name>
    <dbReference type="NCBI Taxonomy" id="2044587"/>
    <lineage>
        <taxon>Bacteria</taxon>
        <taxon>Bacillati</taxon>
        <taxon>Bacillota</taxon>
        <taxon>Clostridia</taxon>
        <taxon>Lachnospirales</taxon>
        <taxon>Lachnospiraceae</taxon>
        <taxon>Schaedlerella</taxon>
    </lineage>
</organism>
<feature type="domain" description="Reverse transcriptase" evidence="1">
    <location>
        <begin position="69"/>
        <end position="368"/>
    </location>
</feature>
<accession>A0A9X5H476</accession>
<comment type="caution">
    <text evidence="2">The sequence shown here is derived from an EMBL/GenBank/DDBJ whole genome shotgun (WGS) entry which is preliminary data.</text>
</comment>
<protein>
    <submittedName>
        <fullName evidence="2">Group II intron reverse transcriptase/maturase</fullName>
    </submittedName>
</protein>
<sequence length="605" mass="70448">MRSPEVILKNLGDKAKDNSYQFKRLYRNLYNPEMYLLAYQKIASSEGSMTAGTDGNTLDGMSMARVNRIIASLKDHSYQPQPAKRKYIAKKNSGKKRPLGIPSTDDKLVQEVVRVMLEAIYEPGFSVHSHGFRPNRSCHTCLTEVKRTFTGVKWFVEGDIKGCFDNIDHHILISIVRRRITDESFIELLWKFLRAGYLENWEYNTTYSGTPQGSGVSPILANIYLSELDAFVEKLKSKYDRQDSYRKPQKEYSQTLALAHYWEKKRKTAVEQGDEAEDLRAKGRVDELYAKLRSIPCFPAIDPTFKKIQYVRYADDFIIGVIGPKADAEEIKGKLRAFLHDKLNLTLSEEKTKITHSAELVRFLGYDLTVSRSQDYSRDKNGNLKRHWNGQVKLYLPHEKWFNKLLEYRAMYIKKCPDGKEIWKPTYRGKLINMPDAQIVSKFNSEIRGLYNYYRLAANVSVLNNFYRIMRGSLFKTFGCKYRTTYKHIKAKYVRDGIFSVKYSTKGGDKELQFYHDGFQQNVKAAPDFSDIMPNFRKYTKERSLLHRLKNGICELCGVETKEIVMHHVRRLKDLKGETEWERVMLRIRRKSLALCPCCYSSIQT</sequence>
<dbReference type="PROSITE" id="PS50878">
    <property type="entry name" value="RT_POL"/>
    <property type="match status" value="1"/>
</dbReference>
<dbReference type="GO" id="GO:0006397">
    <property type="term" value="P:mRNA processing"/>
    <property type="evidence" value="ECO:0007669"/>
    <property type="project" value="InterPro"/>
</dbReference>
<dbReference type="RefSeq" id="WP_044990429.1">
    <property type="nucleotide sequence ID" value="NZ_VIRB01000043.1"/>
</dbReference>
<dbReference type="InterPro" id="IPR043502">
    <property type="entry name" value="DNA/RNA_pol_sf"/>
</dbReference>
<reference evidence="2 3" key="1">
    <citation type="submission" date="2019-07" db="EMBL/GenBank/DDBJ databases">
        <title>Draft genome sequences of 15 bacterial species constituting the stable defined intestinal microbiota of the GM15 gnotobiotic mouse model.</title>
        <authorList>
            <person name="Elie C."/>
            <person name="Mathieu A."/>
            <person name="Saliou A."/>
            <person name="Darnaud M."/>
            <person name="Leulier F."/>
            <person name="Tamellini A."/>
        </authorList>
    </citation>
    <scope>NUCLEOTIDE SEQUENCE [LARGE SCALE GENOMIC DNA]</scope>
    <source>
        <strain evidence="3">ASF 502</strain>
    </source>
</reference>
<evidence type="ECO:0000259" key="1">
    <source>
        <dbReference type="PROSITE" id="PS50878"/>
    </source>
</evidence>
<dbReference type="PANTHER" id="PTHR34047">
    <property type="entry name" value="NUCLEAR INTRON MATURASE 1, MITOCHONDRIAL-RELATED"/>
    <property type="match status" value="1"/>
</dbReference>
<evidence type="ECO:0000313" key="3">
    <source>
        <dbReference type="Proteomes" id="UP000474104"/>
    </source>
</evidence>
<dbReference type="InterPro" id="IPR024937">
    <property type="entry name" value="Domain_X"/>
</dbReference>
<dbReference type="Pfam" id="PF00078">
    <property type="entry name" value="RVT_1"/>
    <property type="match status" value="2"/>
</dbReference>
<evidence type="ECO:0000313" key="2">
    <source>
        <dbReference type="EMBL" id="NDO68302.1"/>
    </source>
</evidence>
<proteinExistence type="predicted"/>
<dbReference type="InterPro" id="IPR049030">
    <property type="entry name" value="AI2M-like_HNH"/>
</dbReference>
<dbReference type="OrthoDB" id="9788687at2"/>
<dbReference type="SUPFAM" id="SSF56672">
    <property type="entry name" value="DNA/RNA polymerases"/>
    <property type="match status" value="1"/>
</dbReference>
<keyword evidence="2" id="KW-0548">Nucleotidyltransferase</keyword>
<dbReference type="Proteomes" id="UP000474104">
    <property type="component" value="Unassembled WGS sequence"/>
</dbReference>
<dbReference type="GO" id="GO:0003964">
    <property type="term" value="F:RNA-directed DNA polymerase activity"/>
    <property type="evidence" value="ECO:0007669"/>
    <property type="project" value="UniProtKB-KW"/>
</dbReference>
<keyword evidence="2" id="KW-0695">RNA-directed DNA polymerase</keyword>
<dbReference type="CDD" id="cd01651">
    <property type="entry name" value="RT_G2_intron"/>
    <property type="match status" value="1"/>
</dbReference>
<name>A0A9X5H476_9FIRM</name>
<dbReference type="InterPro" id="IPR051083">
    <property type="entry name" value="GrpII_Intron_Splice-Mob/Def"/>
</dbReference>
<dbReference type="Pfam" id="PF21368">
    <property type="entry name" value="AI2M-like_HNH"/>
    <property type="match status" value="1"/>
</dbReference>
<dbReference type="InterPro" id="IPR000477">
    <property type="entry name" value="RT_dom"/>
</dbReference>
<dbReference type="PANTHER" id="PTHR34047:SF8">
    <property type="entry name" value="PROTEIN YKFC"/>
    <property type="match status" value="1"/>
</dbReference>
<keyword evidence="2" id="KW-0808">Transferase</keyword>
<gene>
    <name evidence="2" type="ORF">FMM80_06150</name>
</gene>